<evidence type="ECO:0000256" key="8">
    <source>
        <dbReference type="SAM" id="MobiDB-lite"/>
    </source>
</evidence>
<dbReference type="GO" id="GO:0052381">
    <property type="term" value="F:tRNA dimethylallyltransferase activity"/>
    <property type="evidence" value="ECO:0007669"/>
    <property type="project" value="UniProtKB-UniRule"/>
</dbReference>
<evidence type="ECO:0000256" key="1">
    <source>
        <dbReference type="ARBA" id="ARBA00005842"/>
    </source>
</evidence>
<dbReference type="NCBIfam" id="TIGR00174">
    <property type="entry name" value="miaA"/>
    <property type="match status" value="1"/>
</dbReference>
<dbReference type="InterPro" id="IPR027417">
    <property type="entry name" value="P-loop_NTPase"/>
</dbReference>
<comment type="function">
    <text evidence="5">Catalyzes the transfer of a dimethylallyl group onto the adenine at position 37.</text>
</comment>
<evidence type="ECO:0000256" key="6">
    <source>
        <dbReference type="RuleBase" id="RU003783"/>
    </source>
</evidence>
<dbReference type="Gene3D" id="1.10.20.140">
    <property type="match status" value="1"/>
</dbReference>
<dbReference type="InterPro" id="IPR030666">
    <property type="entry name" value="IPP_transferase_euk"/>
</dbReference>
<comment type="catalytic activity">
    <reaction evidence="5 6">
        <text>adenosine(37) in tRNA + dimethylallyl diphosphate = N(6)-dimethylallyladenosine(37) in tRNA + diphosphate</text>
        <dbReference type="Rhea" id="RHEA:26482"/>
        <dbReference type="Rhea" id="RHEA-COMP:10162"/>
        <dbReference type="Rhea" id="RHEA-COMP:10375"/>
        <dbReference type="ChEBI" id="CHEBI:33019"/>
        <dbReference type="ChEBI" id="CHEBI:57623"/>
        <dbReference type="ChEBI" id="CHEBI:74411"/>
        <dbReference type="ChEBI" id="CHEBI:74415"/>
        <dbReference type="EC" id="2.5.1.75"/>
    </reaction>
</comment>
<dbReference type="SUPFAM" id="SSF52540">
    <property type="entry name" value="P-loop containing nucleoside triphosphate hydrolases"/>
    <property type="match status" value="2"/>
</dbReference>
<dbReference type="Gene3D" id="3.40.50.300">
    <property type="entry name" value="P-loop containing nucleotide triphosphate hydrolases"/>
    <property type="match status" value="1"/>
</dbReference>
<feature type="region of interest" description="Disordered" evidence="8">
    <location>
        <begin position="135"/>
        <end position="158"/>
    </location>
</feature>
<organism evidence="9 10">
    <name type="scientific">Exophiala dermatitidis</name>
    <name type="common">Black yeast-like fungus</name>
    <name type="synonym">Wangiella dermatitidis</name>
    <dbReference type="NCBI Taxonomy" id="5970"/>
    <lineage>
        <taxon>Eukaryota</taxon>
        <taxon>Fungi</taxon>
        <taxon>Dikarya</taxon>
        <taxon>Ascomycota</taxon>
        <taxon>Pezizomycotina</taxon>
        <taxon>Eurotiomycetes</taxon>
        <taxon>Chaetothyriomycetidae</taxon>
        <taxon>Chaetothyriales</taxon>
        <taxon>Herpotrichiellaceae</taxon>
        <taxon>Exophiala</taxon>
    </lineage>
</organism>
<sequence>MLSSMVLRRLSSTMASHPPKDPIVVVIGATGTGKSKLAVQLATRFNGEIINGDAMQMYKGLPIITNKMPDDERNGIPHHLLDFIGLDENPWTVNRFVKESSRLIDEIRSRGKLPIVVGGTHYYTHALLFKEATLTDETGDNNGPDGGISEPAQEDHPMLSRPTEELFAKLQEIDPDMAARWHPNDRRKIQRSLQIWLQTGRKASDVYAEQQRRTTNGHGKGGEGDDIDGATQPANSAQVEEQRLRYPTLLLWLEAEDRALKERLNARVDVMVANGLADEAASMTRLEADLRNRGIPVDKTKGIWVSIGYKEMEPWIQSQQSLDSDSSHASSSRGLQDAIESVKAGTRRYAKRQNRYIRIRLANDLVKASMLDKLFLLDCSNLTHWDSAVEGTASKLVASFLSGRALPDPRSISNFAERMLPVPGEGESQAKRTARRCEVCDKVLMTDAEWSGHLASRGHKKTLAAHRKRDLAGSKAGHEKSLPEGPGG</sequence>
<evidence type="ECO:0000256" key="7">
    <source>
        <dbReference type="RuleBase" id="RU003785"/>
    </source>
</evidence>
<evidence type="ECO:0000313" key="9">
    <source>
        <dbReference type="EMBL" id="KAJ8986855.1"/>
    </source>
</evidence>
<evidence type="ECO:0000256" key="2">
    <source>
        <dbReference type="ARBA" id="ARBA00022679"/>
    </source>
</evidence>
<dbReference type="PIRSF" id="PIRSF039110">
    <property type="entry name" value="IPP_transferase"/>
    <property type="match status" value="1"/>
</dbReference>
<comment type="caution">
    <text evidence="9">The sequence shown here is derived from an EMBL/GenBank/DDBJ whole genome shotgun (WGS) entry which is preliminary data.</text>
</comment>
<keyword evidence="2 5" id="KW-0808">Transferase</keyword>
<dbReference type="InterPro" id="IPR018022">
    <property type="entry name" value="IPT"/>
</dbReference>
<reference evidence="9" key="1">
    <citation type="submission" date="2023-01" db="EMBL/GenBank/DDBJ databases">
        <title>Exophiala dermititidis isolated from Cystic Fibrosis Patient.</title>
        <authorList>
            <person name="Kurbessoian T."/>
            <person name="Crocker A."/>
            <person name="Murante D."/>
            <person name="Hogan D.A."/>
            <person name="Stajich J.E."/>
        </authorList>
    </citation>
    <scope>NUCLEOTIDE SEQUENCE</scope>
    <source>
        <strain evidence="9">Ex8</strain>
    </source>
</reference>
<dbReference type="EC" id="2.5.1.75" evidence="5 6"/>
<dbReference type="InterPro" id="IPR039657">
    <property type="entry name" value="Dimethylallyltransferase"/>
</dbReference>
<dbReference type="SUPFAM" id="SSF57667">
    <property type="entry name" value="beta-beta-alpha zinc fingers"/>
    <property type="match status" value="1"/>
</dbReference>
<feature type="region of interest" description="Disordered" evidence="8">
    <location>
        <begin position="206"/>
        <end position="240"/>
    </location>
</feature>
<name>A0AAN6EKK1_EXODE</name>
<dbReference type="EMBL" id="JAJGCB010000030">
    <property type="protein sequence ID" value="KAJ8986855.1"/>
    <property type="molecule type" value="Genomic_DNA"/>
</dbReference>
<dbReference type="AlphaFoldDB" id="A0AAN6EKK1"/>
<feature type="compositionally biased region" description="Basic and acidic residues" evidence="8">
    <location>
        <begin position="470"/>
        <end position="482"/>
    </location>
</feature>
<evidence type="ECO:0000256" key="5">
    <source>
        <dbReference type="PIRNR" id="PIRNR039110"/>
    </source>
</evidence>
<dbReference type="Gene3D" id="3.30.160.60">
    <property type="entry name" value="Classic Zinc Finger"/>
    <property type="match status" value="1"/>
</dbReference>
<evidence type="ECO:0000256" key="4">
    <source>
        <dbReference type="ARBA" id="ARBA00022840"/>
    </source>
</evidence>
<evidence type="ECO:0000313" key="10">
    <source>
        <dbReference type="Proteomes" id="UP001161757"/>
    </source>
</evidence>
<dbReference type="GO" id="GO:0005739">
    <property type="term" value="C:mitochondrion"/>
    <property type="evidence" value="ECO:0007669"/>
    <property type="project" value="TreeGrafter"/>
</dbReference>
<dbReference type="InterPro" id="IPR036236">
    <property type="entry name" value="Znf_C2H2_sf"/>
</dbReference>
<dbReference type="GO" id="GO:0005524">
    <property type="term" value="F:ATP binding"/>
    <property type="evidence" value="ECO:0007669"/>
    <property type="project" value="UniProtKB-UniRule"/>
</dbReference>
<dbReference type="Pfam" id="PF01715">
    <property type="entry name" value="IPPT"/>
    <property type="match status" value="1"/>
</dbReference>
<dbReference type="GO" id="GO:0006400">
    <property type="term" value="P:tRNA modification"/>
    <property type="evidence" value="ECO:0007669"/>
    <property type="project" value="TreeGrafter"/>
</dbReference>
<keyword evidence="4 5" id="KW-0067">ATP-binding</keyword>
<comment type="similarity">
    <text evidence="1 5 7">Belongs to the IPP transferase family.</text>
</comment>
<evidence type="ECO:0000256" key="3">
    <source>
        <dbReference type="ARBA" id="ARBA00022741"/>
    </source>
</evidence>
<proteinExistence type="inferred from homology"/>
<protein>
    <recommendedName>
        <fullName evidence="5 6">tRNA dimethylallyltransferase</fullName>
        <ecNumber evidence="5 6">2.5.1.75</ecNumber>
    </recommendedName>
</protein>
<dbReference type="HAMAP" id="MF_00185">
    <property type="entry name" value="IPP_trans"/>
    <property type="match status" value="1"/>
</dbReference>
<gene>
    <name evidence="9" type="primary">tit1</name>
    <name evidence="9" type="ORF">HRR80_008983</name>
</gene>
<keyword evidence="5 6" id="KW-0819">tRNA processing</keyword>
<accession>A0AAN6EKK1</accession>
<dbReference type="Proteomes" id="UP001161757">
    <property type="component" value="Unassembled WGS sequence"/>
</dbReference>
<keyword evidence="5" id="KW-0963">Cytoplasm</keyword>
<feature type="compositionally biased region" description="Basic residues" evidence="8">
    <location>
        <begin position="458"/>
        <end position="469"/>
    </location>
</feature>
<dbReference type="PANTHER" id="PTHR11088">
    <property type="entry name" value="TRNA DIMETHYLALLYLTRANSFERASE"/>
    <property type="match status" value="1"/>
</dbReference>
<feature type="region of interest" description="Disordered" evidence="8">
    <location>
        <begin position="458"/>
        <end position="488"/>
    </location>
</feature>
<keyword evidence="3 5" id="KW-0547">Nucleotide-binding</keyword>
<dbReference type="PANTHER" id="PTHR11088:SF89">
    <property type="entry name" value="TRNA DIMETHYLALLYLTRANSFERASE"/>
    <property type="match status" value="1"/>
</dbReference>